<protein>
    <submittedName>
        <fullName evidence="3">Uncharacterized protein</fullName>
    </submittedName>
</protein>
<feature type="compositionally biased region" description="Pro residues" evidence="1">
    <location>
        <begin position="320"/>
        <end position="334"/>
    </location>
</feature>
<evidence type="ECO:0000313" key="3">
    <source>
        <dbReference type="EMBL" id="RCV26195.1"/>
    </source>
</evidence>
<feature type="signal peptide" evidence="2">
    <location>
        <begin position="1"/>
        <end position="17"/>
    </location>
</feature>
<dbReference type="AlphaFoldDB" id="A0A368R7L9"/>
<evidence type="ECO:0000256" key="2">
    <source>
        <dbReference type="SAM" id="SignalP"/>
    </source>
</evidence>
<organism evidence="3">
    <name type="scientific">Setaria italica</name>
    <name type="common">Foxtail millet</name>
    <name type="synonym">Panicum italicum</name>
    <dbReference type="NCBI Taxonomy" id="4555"/>
    <lineage>
        <taxon>Eukaryota</taxon>
        <taxon>Viridiplantae</taxon>
        <taxon>Streptophyta</taxon>
        <taxon>Embryophyta</taxon>
        <taxon>Tracheophyta</taxon>
        <taxon>Spermatophyta</taxon>
        <taxon>Magnoliopsida</taxon>
        <taxon>Liliopsida</taxon>
        <taxon>Poales</taxon>
        <taxon>Poaceae</taxon>
        <taxon>PACMAD clade</taxon>
        <taxon>Panicoideae</taxon>
        <taxon>Panicodae</taxon>
        <taxon>Paniceae</taxon>
        <taxon>Cenchrinae</taxon>
        <taxon>Setaria</taxon>
    </lineage>
</organism>
<reference evidence="3" key="1">
    <citation type="journal article" date="2012" name="Nat. Biotechnol.">
        <title>Reference genome sequence of the model plant Setaria.</title>
        <authorList>
            <person name="Bennetzen J.L."/>
            <person name="Schmutz J."/>
            <person name="Wang H."/>
            <person name="Percifield R."/>
            <person name="Hawkins J."/>
            <person name="Pontaroli A.C."/>
            <person name="Estep M."/>
            <person name="Feng L."/>
            <person name="Vaughn J.N."/>
            <person name="Grimwood J."/>
            <person name="Jenkins J."/>
            <person name="Barry K."/>
            <person name="Lindquist E."/>
            <person name="Hellsten U."/>
            <person name="Deshpande S."/>
            <person name="Wang X."/>
            <person name="Wu X."/>
            <person name="Mitros T."/>
            <person name="Triplett J."/>
            <person name="Yang X."/>
            <person name="Ye C.Y."/>
            <person name="Mauro-Herrera M."/>
            <person name="Wang L."/>
            <person name="Li P."/>
            <person name="Sharma M."/>
            <person name="Sharma R."/>
            <person name="Ronald P.C."/>
            <person name="Panaud O."/>
            <person name="Kellogg E.A."/>
            <person name="Brutnell T.P."/>
            <person name="Doust A.N."/>
            <person name="Tuskan G.A."/>
            <person name="Rokhsar D."/>
            <person name="Devos K.M."/>
        </authorList>
    </citation>
    <scope>NUCLEOTIDE SEQUENCE [LARGE SCALE GENOMIC DNA]</scope>
    <source>
        <strain evidence="3">Yugu1</strain>
    </source>
</reference>
<sequence length="348" mass="36217">MRHLFGRWMLLLPAAAAAPAAPLSAEQQQAAAKQRPVQIWAVERGRRESVKGGPLPSSPRRRRCWRRGASGRRGRGGVEQQSATIGGRESPSGTAGARSRRGELPRPAGVMSRAVLLGPAASGGEVPGRCTPPLEAAGLLGGHSAWSTGESKKGDWARAAAEAGCPAAAPALPLRAASAARSARHLAVSRARSAKTKSTEWVLKGSWVSCLATTSGGDRFLWTATPSSRMASASCGRPRYLGSGQPRCLGLGPGRPPTHPPRLFRPARPRQSHLPDLGRTVQPRARAASAAPLGLRPPLASVGGEGGGAVRRSQIQGVLWPPPATVPRRPPPAGVPRSRAVLPLALGR</sequence>
<feature type="region of interest" description="Disordered" evidence="1">
    <location>
        <begin position="43"/>
        <end position="108"/>
    </location>
</feature>
<dbReference type="EMBL" id="CM003532">
    <property type="protein sequence ID" value="RCV26195.1"/>
    <property type="molecule type" value="Genomic_DNA"/>
</dbReference>
<keyword evidence="2" id="KW-0732">Signal</keyword>
<feature type="chain" id="PRO_5016686036" evidence="2">
    <location>
        <begin position="18"/>
        <end position="348"/>
    </location>
</feature>
<proteinExistence type="predicted"/>
<name>A0A368R7L9_SETIT</name>
<feature type="region of interest" description="Disordered" evidence="1">
    <location>
        <begin position="253"/>
        <end position="348"/>
    </location>
</feature>
<feature type="compositionally biased region" description="Basic residues" evidence="1">
    <location>
        <begin position="59"/>
        <end position="75"/>
    </location>
</feature>
<gene>
    <name evidence="3" type="ORF">SETIT_5G226200v2</name>
</gene>
<reference evidence="3" key="2">
    <citation type="submission" date="2015-07" db="EMBL/GenBank/DDBJ databases">
        <authorList>
            <person name="Noorani M."/>
        </authorList>
    </citation>
    <scope>NUCLEOTIDE SEQUENCE</scope>
    <source>
        <strain evidence="3">Yugu1</strain>
    </source>
</reference>
<accession>A0A368R7L9</accession>
<evidence type="ECO:0000256" key="1">
    <source>
        <dbReference type="SAM" id="MobiDB-lite"/>
    </source>
</evidence>